<dbReference type="SMART" id="SM00165">
    <property type="entry name" value="UBA"/>
    <property type="match status" value="2"/>
</dbReference>
<dbReference type="Gene3D" id="1.10.8.10">
    <property type="entry name" value="DNA helicase RuvA subunit, C-terminal domain"/>
    <property type="match status" value="2"/>
</dbReference>
<dbReference type="Gene3D" id="3.10.20.90">
    <property type="entry name" value="Phosphatidylinositol 3-kinase Catalytic Subunit, Chain A, domain 1"/>
    <property type="match status" value="1"/>
</dbReference>
<dbReference type="PROSITE" id="PS50053">
    <property type="entry name" value="UBIQUITIN_2"/>
    <property type="match status" value="1"/>
</dbReference>
<evidence type="ECO:0000313" key="5">
    <source>
        <dbReference type="Proteomes" id="UP000094527"/>
    </source>
</evidence>
<dbReference type="CDD" id="cd14291">
    <property type="entry name" value="UBA1_NUB1_like"/>
    <property type="match status" value="1"/>
</dbReference>
<organism evidence="4 5">
    <name type="scientific">Orchesella cincta</name>
    <name type="common">Springtail</name>
    <name type="synonym">Podura cincta</name>
    <dbReference type="NCBI Taxonomy" id="48709"/>
    <lineage>
        <taxon>Eukaryota</taxon>
        <taxon>Metazoa</taxon>
        <taxon>Ecdysozoa</taxon>
        <taxon>Arthropoda</taxon>
        <taxon>Hexapoda</taxon>
        <taxon>Collembola</taxon>
        <taxon>Entomobryomorpha</taxon>
        <taxon>Entomobryoidea</taxon>
        <taxon>Orchesellidae</taxon>
        <taxon>Orchesellinae</taxon>
        <taxon>Orchesella</taxon>
    </lineage>
</organism>
<evidence type="ECO:0000313" key="4">
    <source>
        <dbReference type="EMBL" id="ODM94677.1"/>
    </source>
</evidence>
<dbReference type="EMBL" id="LJIJ01000769">
    <property type="protein sequence ID" value="ODM94677.1"/>
    <property type="molecule type" value="Genomic_DNA"/>
</dbReference>
<dbReference type="GO" id="GO:2000058">
    <property type="term" value="P:regulation of ubiquitin-dependent protein catabolic process"/>
    <property type="evidence" value="ECO:0007669"/>
    <property type="project" value="TreeGrafter"/>
</dbReference>
<dbReference type="InterPro" id="IPR000626">
    <property type="entry name" value="Ubiquitin-like_dom"/>
</dbReference>
<feature type="region of interest" description="Disordered" evidence="1">
    <location>
        <begin position="415"/>
        <end position="438"/>
    </location>
</feature>
<sequence length="602" mass="67541">MSATNLAENALTARLRDRLNLESMKLWLEPFFDPVTQAPKDTEVVALGSRYAVELELAESEVIQCLFALQQHAIEKIAERQTFKSTGKATLRIRYSGQLTADEKKVALNVPKLQLNLAATNGKDLKDMIAEKLNVAGNRLKLISAGRVIDENKMLEAQNLKNGSQIMALFISTDKETYQETEDRFKQLEDIKDSADYLASSERSDVYTLQVADQSGKPLDLPEAERKALAVALALHDKGRAALKIQDFSKALVFLLEADTVYSQCQSQLLEMVDNYGLLNLDIAWCYLSLQSIAELPEAEARLQKCERALRRSYGEDMERVVALKGSTGWEAALFVRLHLLQAIAAYHLGQIEKSRFLMTRAETELGRLKVSDDKLAELINMGYKEEESRMALRATYGDSTSAVDWIIRRREEKSQIKQQEKENRERRKLQKQLGNCDNDQPVNTRLFLQMKEMGFSPTMVTFALKRANNDMNIAIQLLGDDEFLRQARANIVIPSTQDGPSTSSAANADALAASVATVASAQGPAATASQQELLQNLADQLFENNLQDEFSMMNEAEKEKSQKAYESLTKDTCSESEYIDLTLSAEAEYLEHYKTLITTIQ</sequence>
<dbReference type="OrthoDB" id="434245at2759"/>
<dbReference type="SUPFAM" id="SSF46934">
    <property type="entry name" value="UBA-like"/>
    <property type="match status" value="2"/>
</dbReference>
<dbReference type="PANTHER" id="PTHR12948:SF3">
    <property type="entry name" value="NEDD8 ULTIMATE BUSTER 1"/>
    <property type="match status" value="1"/>
</dbReference>
<dbReference type="CDD" id="cd14270">
    <property type="entry name" value="UBA"/>
    <property type="match status" value="1"/>
</dbReference>
<dbReference type="InterPro" id="IPR041207">
    <property type="entry name" value="NUB1_ubiquitin-like_dom"/>
</dbReference>
<evidence type="ECO:0000259" key="3">
    <source>
        <dbReference type="PROSITE" id="PS50053"/>
    </source>
</evidence>
<dbReference type="CDD" id="cd17062">
    <property type="entry name" value="Ubl_NUB1"/>
    <property type="match status" value="1"/>
</dbReference>
<evidence type="ECO:0008006" key="6">
    <source>
        <dbReference type="Google" id="ProtNLM"/>
    </source>
</evidence>
<reference evidence="4 5" key="1">
    <citation type="journal article" date="2016" name="Genome Biol. Evol.">
        <title>Gene Family Evolution Reflects Adaptation to Soil Environmental Stressors in the Genome of the Collembolan Orchesella cincta.</title>
        <authorList>
            <person name="Faddeeva-Vakhrusheva A."/>
            <person name="Derks M.F."/>
            <person name="Anvar S.Y."/>
            <person name="Agamennone V."/>
            <person name="Suring W."/>
            <person name="Smit S."/>
            <person name="van Straalen N.M."/>
            <person name="Roelofs D."/>
        </authorList>
    </citation>
    <scope>NUCLEOTIDE SEQUENCE [LARGE SCALE GENOMIC DNA]</scope>
    <source>
        <tissue evidence="4">Mixed pool</tissue>
    </source>
</reference>
<dbReference type="InterPro" id="IPR009060">
    <property type="entry name" value="UBA-like_sf"/>
</dbReference>
<feature type="domain" description="UBA" evidence="2">
    <location>
        <begin position="370"/>
        <end position="410"/>
    </location>
</feature>
<dbReference type="PROSITE" id="PS50030">
    <property type="entry name" value="UBA"/>
    <property type="match status" value="2"/>
</dbReference>
<dbReference type="InterPro" id="IPR015940">
    <property type="entry name" value="UBA"/>
</dbReference>
<feature type="domain" description="Ubiquitin-like" evidence="3">
    <location>
        <begin position="124"/>
        <end position="169"/>
    </location>
</feature>
<name>A0A1D2MNR8_ORCCI</name>
<evidence type="ECO:0000256" key="1">
    <source>
        <dbReference type="SAM" id="MobiDB-lite"/>
    </source>
</evidence>
<dbReference type="SUPFAM" id="SSF54236">
    <property type="entry name" value="Ubiquitin-like"/>
    <property type="match status" value="1"/>
</dbReference>
<dbReference type="AlphaFoldDB" id="A0A1D2MNR8"/>
<gene>
    <name evidence="4" type="ORF">Ocin01_11999</name>
</gene>
<dbReference type="InterPro" id="IPR029071">
    <property type="entry name" value="Ubiquitin-like_domsf"/>
</dbReference>
<dbReference type="Pfam" id="PF00627">
    <property type="entry name" value="UBA"/>
    <property type="match status" value="1"/>
</dbReference>
<keyword evidence="5" id="KW-1185">Reference proteome</keyword>
<dbReference type="Proteomes" id="UP000094527">
    <property type="component" value="Unassembled WGS sequence"/>
</dbReference>
<dbReference type="InterPro" id="IPR039749">
    <property type="entry name" value="NUB1"/>
</dbReference>
<comment type="caution">
    <text evidence="4">The sequence shown here is derived from an EMBL/GenBank/DDBJ whole genome shotgun (WGS) entry which is preliminary data.</text>
</comment>
<dbReference type="STRING" id="48709.A0A1D2MNR8"/>
<dbReference type="PANTHER" id="PTHR12948">
    <property type="entry name" value="NEDD8 ULTIMATE BUSTER-1 BS4 PROTEIN"/>
    <property type="match status" value="1"/>
</dbReference>
<dbReference type="Pfam" id="PF18037">
    <property type="entry name" value="Ubiquitin_5"/>
    <property type="match status" value="1"/>
</dbReference>
<feature type="domain" description="UBA" evidence="2">
    <location>
        <begin position="442"/>
        <end position="482"/>
    </location>
</feature>
<feature type="compositionally biased region" description="Basic and acidic residues" evidence="1">
    <location>
        <begin position="415"/>
        <end position="426"/>
    </location>
</feature>
<accession>A0A1D2MNR8</accession>
<evidence type="ECO:0000259" key="2">
    <source>
        <dbReference type="PROSITE" id="PS50030"/>
    </source>
</evidence>
<protein>
    <recommendedName>
        <fullName evidence="6">NEDD8 ultimate buster 1</fullName>
    </recommendedName>
</protein>
<proteinExistence type="predicted"/>
<dbReference type="OMA" id="SVCRLME"/>